<reference evidence="6 7" key="1">
    <citation type="journal article" date="2019" name="Nat. Plants">
        <title>Stout camphor tree genome fills gaps in understanding of flowering plant genome evolution.</title>
        <authorList>
            <person name="Chaw S.M."/>
            <person name="Liu Y.C."/>
            <person name="Wu Y.W."/>
            <person name="Wang H.Y."/>
            <person name="Lin C.I."/>
            <person name="Wu C.S."/>
            <person name="Ke H.M."/>
            <person name="Chang L.Y."/>
            <person name="Hsu C.Y."/>
            <person name="Yang H.T."/>
            <person name="Sudianto E."/>
            <person name="Hsu M.H."/>
            <person name="Wu K.P."/>
            <person name="Wang L.N."/>
            <person name="Leebens-Mack J.H."/>
            <person name="Tsai I.J."/>
        </authorList>
    </citation>
    <scope>NUCLEOTIDE SEQUENCE [LARGE SCALE GENOMIC DNA]</scope>
    <source>
        <strain evidence="7">cv. Chaw 1501</strain>
        <tissue evidence="6">Young leaves</tissue>
    </source>
</reference>
<feature type="domain" description="BHLH" evidence="5">
    <location>
        <begin position="56"/>
        <end position="105"/>
    </location>
</feature>
<dbReference type="InterPro" id="IPR036638">
    <property type="entry name" value="HLH_DNA-bd_sf"/>
</dbReference>
<evidence type="ECO:0000313" key="6">
    <source>
        <dbReference type="EMBL" id="RWR76424.1"/>
    </source>
</evidence>
<keyword evidence="7" id="KW-1185">Reference proteome</keyword>
<dbReference type="PANTHER" id="PTHR33124:SF39">
    <property type="entry name" value="TRANSCRIPTION FACTOR UPBEAT1"/>
    <property type="match status" value="1"/>
</dbReference>
<evidence type="ECO:0000256" key="3">
    <source>
        <dbReference type="ARBA" id="ARBA00023163"/>
    </source>
</evidence>
<dbReference type="SUPFAM" id="SSF47459">
    <property type="entry name" value="HLH, helix-loop-helix DNA-binding domain"/>
    <property type="match status" value="1"/>
</dbReference>
<accession>A0A3S3NW94</accession>
<dbReference type="GO" id="GO:0005634">
    <property type="term" value="C:nucleus"/>
    <property type="evidence" value="ECO:0007669"/>
    <property type="project" value="UniProtKB-SubCell"/>
</dbReference>
<dbReference type="GO" id="GO:0046983">
    <property type="term" value="F:protein dimerization activity"/>
    <property type="evidence" value="ECO:0007669"/>
    <property type="project" value="InterPro"/>
</dbReference>
<dbReference type="InterPro" id="IPR011598">
    <property type="entry name" value="bHLH_dom"/>
</dbReference>
<evidence type="ECO:0000256" key="1">
    <source>
        <dbReference type="ARBA" id="ARBA00004123"/>
    </source>
</evidence>
<dbReference type="CDD" id="cd11444">
    <property type="entry name" value="bHLH_AtIBH1_like"/>
    <property type="match status" value="1"/>
</dbReference>
<evidence type="ECO:0000256" key="2">
    <source>
        <dbReference type="ARBA" id="ARBA00023015"/>
    </source>
</evidence>
<dbReference type="GO" id="GO:0000976">
    <property type="term" value="F:transcription cis-regulatory region binding"/>
    <property type="evidence" value="ECO:0007669"/>
    <property type="project" value="UniProtKB-ARBA"/>
</dbReference>
<evidence type="ECO:0000313" key="7">
    <source>
        <dbReference type="Proteomes" id="UP000283530"/>
    </source>
</evidence>
<name>A0A3S3NW94_9MAGN</name>
<keyword evidence="4" id="KW-0539">Nucleus</keyword>
<dbReference type="STRING" id="337451.A0A3S3NW94"/>
<dbReference type="Proteomes" id="UP000283530">
    <property type="component" value="Unassembled WGS sequence"/>
</dbReference>
<keyword evidence="3" id="KW-0804">Transcription</keyword>
<dbReference type="EMBL" id="QPKB01000002">
    <property type="protein sequence ID" value="RWR76424.1"/>
    <property type="molecule type" value="Genomic_DNA"/>
</dbReference>
<dbReference type="InterPro" id="IPR044549">
    <property type="entry name" value="bHLH_AtIBH1-like"/>
</dbReference>
<evidence type="ECO:0000256" key="4">
    <source>
        <dbReference type="ARBA" id="ARBA00023242"/>
    </source>
</evidence>
<evidence type="ECO:0000259" key="5">
    <source>
        <dbReference type="PROSITE" id="PS50888"/>
    </source>
</evidence>
<protein>
    <submittedName>
        <fullName evidence="6">Transcription factor UPBEAT1</fullName>
    </submittedName>
</protein>
<dbReference type="OrthoDB" id="1935502at2759"/>
<dbReference type="AlphaFoldDB" id="A0A3S3NW94"/>
<dbReference type="PANTHER" id="PTHR33124">
    <property type="entry name" value="TRANSCRIPTION FACTOR IBH1-LIKE 1"/>
    <property type="match status" value="1"/>
</dbReference>
<comment type="subcellular location">
    <subcellularLocation>
        <location evidence="1">Nucleus</location>
    </subcellularLocation>
</comment>
<dbReference type="PROSITE" id="PS50888">
    <property type="entry name" value="BHLH"/>
    <property type="match status" value="1"/>
</dbReference>
<dbReference type="GO" id="GO:0006355">
    <property type="term" value="P:regulation of DNA-templated transcription"/>
    <property type="evidence" value="ECO:0007669"/>
    <property type="project" value="InterPro"/>
</dbReference>
<comment type="caution">
    <text evidence="6">The sequence shown here is derived from an EMBL/GenBank/DDBJ whole genome shotgun (WGS) entry which is preliminary data.</text>
</comment>
<keyword evidence="2" id="KW-0805">Transcription regulation</keyword>
<gene>
    <name evidence="6" type="ORF">CKAN_00486500</name>
</gene>
<organism evidence="6 7">
    <name type="scientific">Cinnamomum micranthum f. kanehirae</name>
    <dbReference type="NCBI Taxonomy" id="337451"/>
    <lineage>
        <taxon>Eukaryota</taxon>
        <taxon>Viridiplantae</taxon>
        <taxon>Streptophyta</taxon>
        <taxon>Embryophyta</taxon>
        <taxon>Tracheophyta</taxon>
        <taxon>Spermatophyta</taxon>
        <taxon>Magnoliopsida</taxon>
        <taxon>Magnoliidae</taxon>
        <taxon>Laurales</taxon>
        <taxon>Lauraceae</taxon>
        <taxon>Cinnamomum</taxon>
    </lineage>
</organism>
<dbReference type="InterPro" id="IPR044660">
    <property type="entry name" value="IBH1-like"/>
</dbReference>
<proteinExistence type="predicted"/>
<sequence length="123" mass="14377">MTLGDKGMSESLIESLWKKLASELLALRRGQQKKLWPKRSIGVPRYFFRRPKKIIMKRRANLKRERRGLNGMQRRIKSLQELVPNGNSMSLDGLFMEAADYIMHLEMQVKVMQIMVKVLSDSN</sequence>